<dbReference type="SUPFAM" id="SSF50978">
    <property type="entry name" value="WD40 repeat-like"/>
    <property type="match status" value="1"/>
</dbReference>
<keyword evidence="2" id="KW-0677">Repeat</keyword>
<keyword evidence="1 3" id="KW-0853">WD repeat</keyword>
<gene>
    <name evidence="6" type="ORF">BCR42DRAFT_361400</name>
</gene>
<dbReference type="InterPro" id="IPR036322">
    <property type="entry name" value="WD40_repeat_dom_sf"/>
</dbReference>
<dbReference type="SUPFAM" id="SSF81383">
    <property type="entry name" value="F-box domain"/>
    <property type="match status" value="1"/>
</dbReference>
<dbReference type="AlphaFoldDB" id="A0A1X2HZI4"/>
<name>A0A1X2HZI4_9FUNG</name>
<dbReference type="CDD" id="cd00200">
    <property type="entry name" value="WD40"/>
    <property type="match status" value="1"/>
</dbReference>
<feature type="repeat" description="WD" evidence="3">
    <location>
        <begin position="282"/>
        <end position="322"/>
    </location>
</feature>
<dbReference type="SMART" id="SM00256">
    <property type="entry name" value="FBOX"/>
    <property type="match status" value="1"/>
</dbReference>
<protein>
    <submittedName>
        <fullName evidence="6">WD40-repeat-containing domain protein</fullName>
    </submittedName>
</protein>
<evidence type="ECO:0000256" key="1">
    <source>
        <dbReference type="ARBA" id="ARBA00022574"/>
    </source>
</evidence>
<evidence type="ECO:0000256" key="3">
    <source>
        <dbReference type="PROSITE-ProRule" id="PRU00221"/>
    </source>
</evidence>
<evidence type="ECO:0000256" key="4">
    <source>
        <dbReference type="SAM" id="MobiDB-lite"/>
    </source>
</evidence>
<organism evidence="6 7">
    <name type="scientific">Absidia repens</name>
    <dbReference type="NCBI Taxonomy" id="90262"/>
    <lineage>
        <taxon>Eukaryota</taxon>
        <taxon>Fungi</taxon>
        <taxon>Fungi incertae sedis</taxon>
        <taxon>Mucoromycota</taxon>
        <taxon>Mucoromycotina</taxon>
        <taxon>Mucoromycetes</taxon>
        <taxon>Mucorales</taxon>
        <taxon>Cunninghamellaceae</taxon>
        <taxon>Absidia</taxon>
    </lineage>
</organism>
<reference evidence="6 7" key="1">
    <citation type="submission" date="2016-07" db="EMBL/GenBank/DDBJ databases">
        <title>Pervasive Adenine N6-methylation of Active Genes in Fungi.</title>
        <authorList>
            <consortium name="DOE Joint Genome Institute"/>
            <person name="Mondo S.J."/>
            <person name="Dannebaum R.O."/>
            <person name="Kuo R.C."/>
            <person name="Labutti K."/>
            <person name="Haridas S."/>
            <person name="Kuo A."/>
            <person name="Salamov A."/>
            <person name="Ahrendt S.R."/>
            <person name="Lipzen A."/>
            <person name="Sullivan W."/>
            <person name="Andreopoulos W.B."/>
            <person name="Clum A."/>
            <person name="Lindquist E."/>
            <person name="Daum C."/>
            <person name="Ramamoorthy G.K."/>
            <person name="Gryganskyi A."/>
            <person name="Culley D."/>
            <person name="Magnuson J.K."/>
            <person name="James T.Y."/>
            <person name="O'Malley M.A."/>
            <person name="Stajich J.E."/>
            <person name="Spatafora J.W."/>
            <person name="Visel A."/>
            <person name="Grigoriev I.V."/>
        </authorList>
    </citation>
    <scope>NUCLEOTIDE SEQUENCE [LARGE SCALE GENOMIC DNA]</scope>
    <source>
        <strain evidence="6 7">NRRL 1336</strain>
    </source>
</reference>
<comment type="caution">
    <text evidence="6">The sequence shown here is derived from an EMBL/GenBank/DDBJ whole genome shotgun (WGS) entry which is preliminary data.</text>
</comment>
<proteinExistence type="predicted"/>
<dbReference type="OrthoDB" id="19711at2759"/>
<dbReference type="Pfam" id="PF00400">
    <property type="entry name" value="WD40"/>
    <property type="match status" value="6"/>
</dbReference>
<dbReference type="InterPro" id="IPR020472">
    <property type="entry name" value="WD40_PAC1"/>
</dbReference>
<dbReference type="PROSITE" id="PS50294">
    <property type="entry name" value="WD_REPEATS_REGION"/>
    <property type="match status" value="3"/>
</dbReference>
<feature type="repeat" description="WD" evidence="3">
    <location>
        <begin position="416"/>
        <end position="439"/>
    </location>
</feature>
<evidence type="ECO:0000313" key="7">
    <source>
        <dbReference type="Proteomes" id="UP000193560"/>
    </source>
</evidence>
<keyword evidence="7" id="KW-1185">Reference proteome</keyword>
<dbReference type="Gene3D" id="1.20.1280.50">
    <property type="match status" value="1"/>
</dbReference>
<feature type="compositionally biased region" description="Acidic residues" evidence="4">
    <location>
        <begin position="381"/>
        <end position="393"/>
    </location>
</feature>
<accession>A0A1X2HZI4</accession>
<dbReference type="PROSITE" id="PS00678">
    <property type="entry name" value="WD_REPEATS_1"/>
    <property type="match status" value="2"/>
</dbReference>
<feature type="repeat" description="WD" evidence="3">
    <location>
        <begin position="334"/>
        <end position="374"/>
    </location>
</feature>
<dbReference type="PROSITE" id="PS50181">
    <property type="entry name" value="FBOX"/>
    <property type="match status" value="1"/>
</dbReference>
<dbReference type="InterPro" id="IPR001680">
    <property type="entry name" value="WD40_rpt"/>
</dbReference>
<dbReference type="InterPro" id="IPR036047">
    <property type="entry name" value="F-box-like_dom_sf"/>
</dbReference>
<dbReference type="Gene3D" id="2.130.10.10">
    <property type="entry name" value="YVTN repeat-like/Quinoprotein amine dehydrogenase"/>
    <property type="match status" value="4"/>
</dbReference>
<feature type="domain" description="F-box" evidence="5">
    <location>
        <begin position="94"/>
        <end position="140"/>
    </location>
</feature>
<dbReference type="InterPro" id="IPR001810">
    <property type="entry name" value="F-box_dom"/>
</dbReference>
<dbReference type="PANTHER" id="PTHR19848">
    <property type="entry name" value="WD40 REPEAT PROTEIN"/>
    <property type="match status" value="1"/>
</dbReference>
<dbReference type="EMBL" id="MCGE01000041">
    <property type="protein sequence ID" value="ORZ06073.1"/>
    <property type="molecule type" value="Genomic_DNA"/>
</dbReference>
<evidence type="ECO:0000313" key="6">
    <source>
        <dbReference type="EMBL" id="ORZ06073.1"/>
    </source>
</evidence>
<dbReference type="PROSITE" id="PS50082">
    <property type="entry name" value="WD_REPEATS_2"/>
    <property type="match status" value="5"/>
</dbReference>
<dbReference type="InterPro" id="IPR019775">
    <property type="entry name" value="WD40_repeat_CS"/>
</dbReference>
<dbReference type="Pfam" id="PF12937">
    <property type="entry name" value="F-box-like"/>
    <property type="match status" value="1"/>
</dbReference>
<dbReference type="PRINTS" id="PR00320">
    <property type="entry name" value="GPROTEINBRPT"/>
</dbReference>
<dbReference type="SMART" id="SM00320">
    <property type="entry name" value="WD40"/>
    <property type="match status" value="7"/>
</dbReference>
<feature type="repeat" description="WD" evidence="3">
    <location>
        <begin position="240"/>
        <end position="281"/>
    </location>
</feature>
<sequence length="526" mass="59147">MIKMNLSTLFNSNVSQSPIDESIPTYIAILNKKDGTTTTKCLNPSRRRSSISSFSYPLKKRLVGHSNFFLPKLRHQSNDSSTQPNCHDSLVSQKDFKYHLPLEVILRIVNFLDYGSILALSRTSRYYYRLCQDDHIWHALFSQDFHRPSTKSLQQQQQKQLFRNHCTLSRRWINGQISTQYLHGHQDSVYCMARLGHHQLVSGGRDRTLILWDLNTKQQQSTHGNGATMDRAMMMTRTKRTAHEGSILCLRVSQDGKTMLSGSSDATCILWCLQTLQPLQTLRGHGHGVLDVCMVGTNYYVSASRDNTLCVWDATTSSSASGEPSRTGKRLHQLHGHLGPVNALDAYGDEHVISASGDGTLKLWNVRTGKCIRTFEQDGSGNDDNDTDTDTDNEQQQQQQQHRGLACVNCDGKRGLVYSGGQNGKLKIWDITNGECLATLSGHHGLIRTMDLMEDGKTLVTGGYQTIRVYDVQKRQCLLSFHNHHSSWIFNLLVTRSRIISAGQGKQILMLDFGHSLSPLDDGHSQ</sequence>
<dbReference type="STRING" id="90262.A0A1X2HZI4"/>
<feature type="repeat" description="WD" evidence="3">
    <location>
        <begin position="182"/>
        <end position="222"/>
    </location>
</feature>
<dbReference type="PANTHER" id="PTHR19848:SF8">
    <property type="entry name" value="F-BOX AND WD REPEAT DOMAIN CONTAINING 7"/>
    <property type="match status" value="1"/>
</dbReference>
<evidence type="ECO:0000256" key="2">
    <source>
        <dbReference type="ARBA" id="ARBA00022737"/>
    </source>
</evidence>
<dbReference type="InterPro" id="IPR015943">
    <property type="entry name" value="WD40/YVTN_repeat-like_dom_sf"/>
</dbReference>
<feature type="region of interest" description="Disordered" evidence="4">
    <location>
        <begin position="375"/>
        <end position="403"/>
    </location>
</feature>
<evidence type="ECO:0000259" key="5">
    <source>
        <dbReference type="PROSITE" id="PS50181"/>
    </source>
</evidence>
<dbReference type="Proteomes" id="UP000193560">
    <property type="component" value="Unassembled WGS sequence"/>
</dbReference>